<feature type="transmembrane region" description="Helical" evidence="1">
    <location>
        <begin position="132"/>
        <end position="152"/>
    </location>
</feature>
<dbReference type="KEGG" id="vhl:BME96_09150"/>
<feature type="transmembrane region" description="Helical" evidence="1">
    <location>
        <begin position="21"/>
        <end position="43"/>
    </location>
</feature>
<accession>A0AAC9NKS0</accession>
<proteinExistence type="predicted"/>
<reference evidence="2 4" key="1">
    <citation type="submission" date="2016-11" db="EMBL/GenBank/DDBJ databases">
        <title>Complete genome sequencing of Virgibacillus halodenitrificans PDB-F2.</title>
        <authorList>
            <person name="Sun Z."/>
            <person name="Zhou Y."/>
            <person name="Li H."/>
        </authorList>
    </citation>
    <scope>NUCLEOTIDE SEQUENCE [LARGE SCALE GENOMIC DNA]</scope>
    <source>
        <strain evidence="2 4">PDB-F2</strain>
    </source>
</reference>
<reference evidence="3 5" key="2">
    <citation type="submission" date="2020-09" db="EMBL/GenBank/DDBJ databases">
        <title>Draft Genome Sequences of Oil-Oxidizing Bacteria Halomonas titanicae, Marinobacter lutaoensis, and Virgibacillus halodenitrificans Isolated from Highly Saline Environments.</title>
        <authorList>
            <person name="Grouzdev D.S."/>
            <person name="Sokolova D.S."/>
            <person name="Semenova E.M."/>
            <person name="Borzenkov I.A."/>
            <person name="Bidzhieva S.K."/>
            <person name="Poltaraus A.B."/>
            <person name="Nazina T.N."/>
        </authorList>
    </citation>
    <scope>NUCLEOTIDE SEQUENCE [LARGE SCALE GENOMIC DNA]</scope>
    <source>
        <strain evidence="3 5">VKM B-3472D</strain>
    </source>
</reference>
<keyword evidence="5" id="KW-1185">Reference proteome</keyword>
<evidence type="ECO:0000313" key="2">
    <source>
        <dbReference type="EMBL" id="APC48323.1"/>
    </source>
</evidence>
<dbReference type="GeneID" id="71514556"/>
<protein>
    <submittedName>
        <fullName evidence="2">Uncharacterized protein</fullName>
    </submittedName>
</protein>
<name>A0AAC9NKS0_VIRHA</name>
<keyword evidence="1" id="KW-0812">Transmembrane</keyword>
<feature type="transmembrane region" description="Helical" evidence="1">
    <location>
        <begin position="98"/>
        <end position="120"/>
    </location>
</feature>
<dbReference type="InterPro" id="IPR024563">
    <property type="entry name" value="YqhR"/>
</dbReference>
<dbReference type="Proteomes" id="UP000182945">
    <property type="component" value="Chromosome"/>
</dbReference>
<keyword evidence="1" id="KW-0472">Membrane</keyword>
<dbReference type="RefSeq" id="WP_019377923.1">
    <property type="nucleotide sequence ID" value="NZ_CP017962.1"/>
</dbReference>
<dbReference type="Proteomes" id="UP000621631">
    <property type="component" value="Unassembled WGS sequence"/>
</dbReference>
<gene>
    <name evidence="2" type="ORF">BME96_09150</name>
    <name evidence="3" type="ORF">IC602_08905</name>
</gene>
<dbReference type="EMBL" id="JACWEZ010000004">
    <property type="protein sequence ID" value="MBD1222728.1"/>
    <property type="molecule type" value="Genomic_DNA"/>
</dbReference>
<evidence type="ECO:0000313" key="3">
    <source>
        <dbReference type="EMBL" id="MBD1222728.1"/>
    </source>
</evidence>
<feature type="transmembrane region" description="Helical" evidence="1">
    <location>
        <begin position="67"/>
        <end position="91"/>
    </location>
</feature>
<evidence type="ECO:0000256" key="1">
    <source>
        <dbReference type="SAM" id="Phobius"/>
    </source>
</evidence>
<organism evidence="2 4">
    <name type="scientific">Virgibacillus halodenitrificans</name>
    <name type="common">Bacillus halodenitrificans</name>
    <dbReference type="NCBI Taxonomy" id="1482"/>
    <lineage>
        <taxon>Bacteria</taxon>
        <taxon>Bacillati</taxon>
        <taxon>Bacillota</taxon>
        <taxon>Bacilli</taxon>
        <taxon>Bacillales</taxon>
        <taxon>Bacillaceae</taxon>
        <taxon>Virgibacillus</taxon>
    </lineage>
</organism>
<evidence type="ECO:0000313" key="4">
    <source>
        <dbReference type="Proteomes" id="UP000182945"/>
    </source>
</evidence>
<keyword evidence="1" id="KW-1133">Transmembrane helix</keyword>
<sequence length="166" mass="19140">MQEEKKLEQNKREEPMSLLSRSLLTGFIGGLLFGSLGMVMYYFNFSEVSPKSYVLRSWVTEEWTEKWLGNIIAILLLGILSVLIAMCYYGLLRKIYSLWAGVLFGIILWGLCFYLFQPIFPNIPELSQLTNHTIVSTICLFVIYGSFVGYSISYDYYDTKMREANG</sequence>
<evidence type="ECO:0000313" key="5">
    <source>
        <dbReference type="Proteomes" id="UP000621631"/>
    </source>
</evidence>
<dbReference type="AlphaFoldDB" id="A0AAC9NKS0"/>
<dbReference type="Pfam" id="PF11085">
    <property type="entry name" value="YqhR"/>
    <property type="match status" value="1"/>
</dbReference>
<dbReference type="EMBL" id="CP017962">
    <property type="protein sequence ID" value="APC48323.1"/>
    <property type="molecule type" value="Genomic_DNA"/>
</dbReference>